<sequence>MRAELILLALCLSISGRDYGRSYSNGRTFLQNVSAEDRREYKNLLERWDLSANEQIEKALKWGEKLGIKDKVQKYIEKRRKEEDEVRKKFGEIIERNTNNSMKFSTTPCS</sequence>
<evidence type="ECO:0000313" key="3">
    <source>
        <dbReference type="EMBL" id="KAK6749206.1"/>
    </source>
</evidence>
<keyword evidence="1" id="KW-0732">Signal</keyword>
<protein>
    <recommendedName>
        <fullName evidence="2">SXP/RAL-2 family protein Ani s 5-like cation-binding domain-containing protein</fullName>
    </recommendedName>
</protein>
<dbReference type="Proteomes" id="UP001303046">
    <property type="component" value="Unassembled WGS sequence"/>
</dbReference>
<evidence type="ECO:0000259" key="2">
    <source>
        <dbReference type="Pfam" id="PF02520"/>
    </source>
</evidence>
<feature type="chain" id="PRO_5047363572" description="SXP/RAL-2 family protein Ani s 5-like cation-binding domain-containing protein" evidence="1">
    <location>
        <begin position="17"/>
        <end position="110"/>
    </location>
</feature>
<dbReference type="EMBL" id="JAVFWL010000004">
    <property type="protein sequence ID" value="KAK6749206.1"/>
    <property type="molecule type" value="Genomic_DNA"/>
</dbReference>
<proteinExistence type="predicted"/>
<keyword evidence="4" id="KW-1185">Reference proteome</keyword>
<name>A0ABR1DGV5_NECAM</name>
<dbReference type="InterPro" id="IPR003677">
    <property type="entry name" value="ANIS5_cation-bd"/>
</dbReference>
<feature type="signal peptide" evidence="1">
    <location>
        <begin position="1"/>
        <end position="16"/>
    </location>
</feature>
<accession>A0ABR1DGV5</accession>
<evidence type="ECO:0000256" key="1">
    <source>
        <dbReference type="SAM" id="SignalP"/>
    </source>
</evidence>
<gene>
    <name evidence="3" type="primary">Necator_chrIV.g14963</name>
    <name evidence="3" type="ORF">RB195_001668</name>
</gene>
<feature type="domain" description="SXP/RAL-2 family protein Ani s 5-like cation-binding" evidence="2">
    <location>
        <begin position="36"/>
        <end position="96"/>
    </location>
</feature>
<comment type="caution">
    <text evidence="3">The sequence shown here is derived from an EMBL/GenBank/DDBJ whole genome shotgun (WGS) entry which is preliminary data.</text>
</comment>
<organism evidence="3 4">
    <name type="scientific">Necator americanus</name>
    <name type="common">Human hookworm</name>
    <dbReference type="NCBI Taxonomy" id="51031"/>
    <lineage>
        <taxon>Eukaryota</taxon>
        <taxon>Metazoa</taxon>
        <taxon>Ecdysozoa</taxon>
        <taxon>Nematoda</taxon>
        <taxon>Chromadorea</taxon>
        <taxon>Rhabditida</taxon>
        <taxon>Rhabditina</taxon>
        <taxon>Rhabditomorpha</taxon>
        <taxon>Strongyloidea</taxon>
        <taxon>Ancylostomatidae</taxon>
        <taxon>Bunostominae</taxon>
        <taxon>Necator</taxon>
    </lineage>
</organism>
<dbReference type="Pfam" id="PF02520">
    <property type="entry name" value="ANIS5_cation-bd"/>
    <property type="match status" value="1"/>
</dbReference>
<evidence type="ECO:0000313" key="4">
    <source>
        <dbReference type="Proteomes" id="UP001303046"/>
    </source>
</evidence>
<reference evidence="3 4" key="1">
    <citation type="submission" date="2023-08" db="EMBL/GenBank/DDBJ databases">
        <title>A Necator americanus chromosomal reference genome.</title>
        <authorList>
            <person name="Ilik V."/>
            <person name="Petrzelkova K.J."/>
            <person name="Pardy F."/>
            <person name="Fuh T."/>
            <person name="Niatou-Singa F.S."/>
            <person name="Gouil Q."/>
            <person name="Baker L."/>
            <person name="Ritchie M.E."/>
            <person name="Jex A.R."/>
            <person name="Gazzola D."/>
            <person name="Li H."/>
            <person name="Toshio Fujiwara R."/>
            <person name="Zhan B."/>
            <person name="Aroian R.V."/>
            <person name="Pafco B."/>
            <person name="Schwarz E.M."/>
        </authorList>
    </citation>
    <scope>NUCLEOTIDE SEQUENCE [LARGE SCALE GENOMIC DNA]</scope>
    <source>
        <strain evidence="3 4">Aroian</strain>
        <tissue evidence="3">Whole animal</tissue>
    </source>
</reference>